<comment type="caution">
    <text evidence="3">The sequence shown here is derived from an EMBL/GenBank/DDBJ whole genome shotgun (WGS) entry which is preliminary data.</text>
</comment>
<dbReference type="InterPro" id="IPR032528">
    <property type="entry name" value="Ribosom_S30AE_C"/>
</dbReference>
<gene>
    <name evidence="3" type="primary">raiA</name>
    <name evidence="3" type="ORF">GX656_01955</name>
</gene>
<accession>A0A847D0X7</accession>
<evidence type="ECO:0000313" key="3">
    <source>
        <dbReference type="EMBL" id="NLD25384.1"/>
    </source>
</evidence>
<dbReference type="GO" id="GO:0045900">
    <property type="term" value="P:negative regulation of translational elongation"/>
    <property type="evidence" value="ECO:0007669"/>
    <property type="project" value="TreeGrafter"/>
</dbReference>
<dbReference type="EMBL" id="JAAZBX010000006">
    <property type="protein sequence ID" value="NLD25384.1"/>
    <property type="molecule type" value="Genomic_DNA"/>
</dbReference>
<organism evidence="3 4">
    <name type="scientific">Candidatus Dojkabacteria bacterium</name>
    <dbReference type="NCBI Taxonomy" id="2099670"/>
    <lineage>
        <taxon>Bacteria</taxon>
        <taxon>Candidatus Dojkabacteria</taxon>
    </lineage>
</organism>
<sequence length="189" mass="22120">MKKEEVKYTFLGMDPSDALKEYAFSKISKREDLMERLLNLEIAFKEHKASKGVRNDFRVDISVDLPETPIRVTERGEDMYANIDLAVDTLVRRLTRYFEMKEHWGGSKEWEVMEIEGDGEEGFDEYSNYVPKIAKRKKINDMSPLEEGEAIERMEMLGYDSYLFRSKKTDKISLVYKRKDGSYGIVEPS</sequence>
<dbReference type="CDD" id="cd00552">
    <property type="entry name" value="RaiA"/>
    <property type="match status" value="1"/>
</dbReference>
<dbReference type="NCBIfam" id="TIGR00741">
    <property type="entry name" value="yfiA"/>
    <property type="match status" value="1"/>
</dbReference>
<dbReference type="PANTHER" id="PTHR33231:SF1">
    <property type="entry name" value="30S RIBOSOMAL PROTEIN"/>
    <property type="match status" value="1"/>
</dbReference>
<reference evidence="3 4" key="1">
    <citation type="journal article" date="2020" name="Biotechnol. Biofuels">
        <title>New insights from the biogas microbiome by comprehensive genome-resolved metagenomics of nearly 1600 species originating from multiple anaerobic digesters.</title>
        <authorList>
            <person name="Campanaro S."/>
            <person name="Treu L."/>
            <person name="Rodriguez-R L.M."/>
            <person name="Kovalovszki A."/>
            <person name="Ziels R.M."/>
            <person name="Maus I."/>
            <person name="Zhu X."/>
            <person name="Kougias P.G."/>
            <person name="Basile A."/>
            <person name="Luo G."/>
            <person name="Schluter A."/>
            <person name="Konstantinidis K.T."/>
            <person name="Angelidaki I."/>
        </authorList>
    </citation>
    <scope>NUCLEOTIDE SEQUENCE [LARGE SCALE GENOMIC DNA]</scope>
    <source>
        <strain evidence="3">AS06rmzACSIP_65</strain>
    </source>
</reference>
<dbReference type="Gene3D" id="3.30.505.50">
    <property type="entry name" value="Sigma 54 modulation/S30EA ribosomal protein, C-terminal domain"/>
    <property type="match status" value="1"/>
</dbReference>
<dbReference type="InterPro" id="IPR036567">
    <property type="entry name" value="RHF-like"/>
</dbReference>
<dbReference type="InterPro" id="IPR038416">
    <property type="entry name" value="Ribosom_S30AE_C_sf"/>
</dbReference>
<feature type="domain" description="Sigma 54 modulation/S30EA ribosomal protein C-terminal" evidence="2">
    <location>
        <begin position="131"/>
        <end position="185"/>
    </location>
</feature>
<dbReference type="InterPro" id="IPR050574">
    <property type="entry name" value="HPF/YfiA_ribosome-assoc"/>
</dbReference>
<dbReference type="GO" id="GO:0043024">
    <property type="term" value="F:ribosomal small subunit binding"/>
    <property type="evidence" value="ECO:0007669"/>
    <property type="project" value="TreeGrafter"/>
</dbReference>
<evidence type="ECO:0000256" key="1">
    <source>
        <dbReference type="ARBA" id="ARBA00022845"/>
    </source>
</evidence>
<dbReference type="SUPFAM" id="SSF69754">
    <property type="entry name" value="Ribosome binding protein Y (YfiA homologue)"/>
    <property type="match status" value="1"/>
</dbReference>
<dbReference type="Pfam" id="PF16321">
    <property type="entry name" value="Ribosom_S30AE_C"/>
    <property type="match status" value="1"/>
</dbReference>
<proteinExistence type="predicted"/>
<dbReference type="Proteomes" id="UP000545876">
    <property type="component" value="Unassembled WGS sequence"/>
</dbReference>
<dbReference type="GO" id="GO:0022627">
    <property type="term" value="C:cytosolic small ribosomal subunit"/>
    <property type="evidence" value="ECO:0007669"/>
    <property type="project" value="TreeGrafter"/>
</dbReference>
<dbReference type="AlphaFoldDB" id="A0A847D0X7"/>
<dbReference type="InterPro" id="IPR003489">
    <property type="entry name" value="RHF/RaiA"/>
</dbReference>
<name>A0A847D0X7_9BACT</name>
<dbReference type="Pfam" id="PF02482">
    <property type="entry name" value="Ribosomal_S30AE"/>
    <property type="match status" value="1"/>
</dbReference>
<dbReference type="PANTHER" id="PTHR33231">
    <property type="entry name" value="30S RIBOSOMAL PROTEIN"/>
    <property type="match status" value="1"/>
</dbReference>
<protein>
    <submittedName>
        <fullName evidence="3">Ribosome-associated translation inhibitor RaiA</fullName>
    </submittedName>
</protein>
<evidence type="ECO:0000259" key="2">
    <source>
        <dbReference type="Pfam" id="PF16321"/>
    </source>
</evidence>
<evidence type="ECO:0000313" key="4">
    <source>
        <dbReference type="Proteomes" id="UP000545876"/>
    </source>
</evidence>
<dbReference type="Gene3D" id="3.30.160.100">
    <property type="entry name" value="Ribosome hibernation promotion factor-like"/>
    <property type="match status" value="1"/>
</dbReference>
<keyword evidence="1" id="KW-0810">Translation regulation</keyword>